<dbReference type="GO" id="GO:0052621">
    <property type="term" value="F:diguanylate cyclase activity"/>
    <property type="evidence" value="ECO:0007669"/>
    <property type="project" value="UniProtKB-EC"/>
</dbReference>
<evidence type="ECO:0000256" key="2">
    <source>
        <dbReference type="ARBA" id="ARBA00034247"/>
    </source>
</evidence>
<dbReference type="NCBIfam" id="TIGR00254">
    <property type="entry name" value="GGDEF"/>
    <property type="match status" value="1"/>
</dbReference>
<protein>
    <recommendedName>
        <fullName evidence="1">diguanylate cyclase</fullName>
        <ecNumber evidence="1">2.7.7.65</ecNumber>
    </recommendedName>
</protein>
<dbReference type="PROSITE" id="PS50887">
    <property type="entry name" value="GGDEF"/>
    <property type="match status" value="1"/>
</dbReference>
<comment type="catalytic activity">
    <reaction evidence="2">
        <text>2 GTP = 3',3'-c-di-GMP + 2 diphosphate</text>
        <dbReference type="Rhea" id="RHEA:24898"/>
        <dbReference type="ChEBI" id="CHEBI:33019"/>
        <dbReference type="ChEBI" id="CHEBI:37565"/>
        <dbReference type="ChEBI" id="CHEBI:58805"/>
        <dbReference type="EC" id="2.7.7.65"/>
    </reaction>
</comment>
<dbReference type="KEGG" id="pum:HGP31_14340"/>
<dbReference type="GO" id="GO:0043709">
    <property type="term" value="P:cell adhesion involved in single-species biofilm formation"/>
    <property type="evidence" value="ECO:0007669"/>
    <property type="project" value="TreeGrafter"/>
</dbReference>
<feature type="domain" description="GGDEF" evidence="3">
    <location>
        <begin position="71"/>
        <end position="190"/>
    </location>
</feature>
<dbReference type="EC" id="2.7.7.65" evidence="1"/>
<sequence>MLISGKPHKSCVRAGTPQQERELLRDLARKAEQELIGVQMASMDELTLLPNRHGFLALAQLGLDACQQLDRPATLLFFNLDEFKRINYLFGRTEGDKALKTFADVLRIGFRENDVVGRLEGATFVALLTGSGSVDIEAIKARLEEMLDERMATAHSGYEIRFSIGQIEHDPVVHGSVEEMLVEAEKALGR</sequence>
<dbReference type="Proteomes" id="UP000501367">
    <property type="component" value="Chromosome"/>
</dbReference>
<dbReference type="PANTHER" id="PTHR45138:SF9">
    <property type="entry name" value="DIGUANYLATE CYCLASE DGCM-RELATED"/>
    <property type="match status" value="1"/>
</dbReference>
<evidence type="ECO:0000313" key="7">
    <source>
        <dbReference type="Proteomes" id="UP000501367"/>
    </source>
</evidence>
<name>A0AAE6ZV82_9PSED</name>
<dbReference type="GO" id="GO:0005886">
    <property type="term" value="C:plasma membrane"/>
    <property type="evidence" value="ECO:0007669"/>
    <property type="project" value="TreeGrafter"/>
</dbReference>
<dbReference type="SUPFAM" id="SSF55073">
    <property type="entry name" value="Nucleotide cyclase"/>
    <property type="match status" value="1"/>
</dbReference>
<dbReference type="GO" id="GO:1902201">
    <property type="term" value="P:negative regulation of bacterial-type flagellum-dependent cell motility"/>
    <property type="evidence" value="ECO:0007669"/>
    <property type="project" value="TreeGrafter"/>
</dbReference>
<dbReference type="GeneID" id="72194770"/>
<dbReference type="EMBL" id="NIWU01000001">
    <property type="protein sequence ID" value="OXR34915.1"/>
    <property type="molecule type" value="Genomic_DNA"/>
</dbReference>
<evidence type="ECO:0000313" key="5">
    <source>
        <dbReference type="EMBL" id="QJC79443.1"/>
    </source>
</evidence>
<dbReference type="EMBL" id="CP051487">
    <property type="protein sequence ID" value="QJC79443.1"/>
    <property type="molecule type" value="Genomic_DNA"/>
</dbReference>
<proteinExistence type="predicted"/>
<dbReference type="InterPro" id="IPR029787">
    <property type="entry name" value="Nucleotide_cyclase"/>
</dbReference>
<dbReference type="CDD" id="cd01949">
    <property type="entry name" value="GGDEF"/>
    <property type="match status" value="1"/>
</dbReference>
<keyword evidence="6" id="KW-1185">Reference proteome</keyword>
<evidence type="ECO:0000313" key="4">
    <source>
        <dbReference type="EMBL" id="OXR34915.1"/>
    </source>
</evidence>
<dbReference type="InterPro" id="IPR050469">
    <property type="entry name" value="Diguanylate_Cyclase"/>
</dbReference>
<dbReference type="Gene3D" id="3.30.70.270">
    <property type="match status" value="1"/>
</dbReference>
<accession>A0AAE6ZV82</accession>
<reference evidence="4 6" key="1">
    <citation type="submission" date="2017-06" db="EMBL/GenBank/DDBJ databases">
        <authorList>
            <person name="Furmanczyk E.M."/>
        </authorList>
    </citation>
    <scope>NUCLEOTIDE SEQUENCE [LARGE SCALE GENOMIC DNA]</scope>
    <source>
        <strain evidence="4 6">DSM 16611</strain>
    </source>
</reference>
<evidence type="ECO:0000256" key="1">
    <source>
        <dbReference type="ARBA" id="ARBA00012528"/>
    </source>
</evidence>
<evidence type="ECO:0000259" key="3">
    <source>
        <dbReference type="PROSITE" id="PS50887"/>
    </source>
</evidence>
<dbReference type="InterPro" id="IPR043128">
    <property type="entry name" value="Rev_trsase/Diguanyl_cyclase"/>
</dbReference>
<dbReference type="AlphaFoldDB" id="A0AAE6ZV82"/>
<dbReference type="Proteomes" id="UP000215455">
    <property type="component" value="Unassembled WGS sequence"/>
</dbReference>
<evidence type="ECO:0000313" key="6">
    <source>
        <dbReference type="Proteomes" id="UP000215455"/>
    </source>
</evidence>
<dbReference type="Pfam" id="PF00990">
    <property type="entry name" value="GGDEF"/>
    <property type="match status" value="1"/>
</dbReference>
<reference evidence="5 7" key="2">
    <citation type="submission" date="2020-04" db="EMBL/GenBank/DDBJ databases">
        <authorList>
            <person name="Yao Y."/>
            <person name="He Z."/>
        </authorList>
    </citation>
    <scope>NUCLEOTIDE SEQUENCE [LARGE SCALE GENOMIC DNA]</scope>
    <source>
        <strain evidence="5 7">CY-1</strain>
    </source>
</reference>
<dbReference type="InterPro" id="IPR000160">
    <property type="entry name" value="GGDEF_dom"/>
</dbReference>
<gene>
    <name evidence="5" type="ORF">HGP31_14340</name>
    <name evidence="4" type="ORF">PSUM_03230</name>
</gene>
<dbReference type="RefSeq" id="WP_020799275.1">
    <property type="nucleotide sequence ID" value="NZ_CP051487.1"/>
</dbReference>
<dbReference type="PANTHER" id="PTHR45138">
    <property type="entry name" value="REGULATORY COMPONENTS OF SENSORY TRANSDUCTION SYSTEM"/>
    <property type="match status" value="1"/>
</dbReference>
<dbReference type="SMART" id="SM00267">
    <property type="entry name" value="GGDEF"/>
    <property type="match status" value="1"/>
</dbReference>
<organism evidence="5 7">
    <name type="scientific">Pseudomonas umsongensis</name>
    <dbReference type="NCBI Taxonomy" id="198618"/>
    <lineage>
        <taxon>Bacteria</taxon>
        <taxon>Pseudomonadati</taxon>
        <taxon>Pseudomonadota</taxon>
        <taxon>Gammaproteobacteria</taxon>
        <taxon>Pseudomonadales</taxon>
        <taxon>Pseudomonadaceae</taxon>
        <taxon>Pseudomonas</taxon>
    </lineage>
</organism>